<dbReference type="Gene3D" id="3.30.70.270">
    <property type="match status" value="2"/>
</dbReference>
<dbReference type="AlphaFoldDB" id="A0AAW2JWE7"/>
<feature type="domain" description="Reverse transcriptase/retrotransposon-derived protein RNase H-like" evidence="3">
    <location>
        <begin position="267"/>
        <end position="361"/>
    </location>
</feature>
<dbReference type="InterPro" id="IPR041577">
    <property type="entry name" value="RT_RNaseH_2"/>
</dbReference>
<dbReference type="CDD" id="cd09274">
    <property type="entry name" value="RNase_HI_RT_Ty3"/>
    <property type="match status" value="1"/>
</dbReference>
<dbReference type="GO" id="GO:0003824">
    <property type="term" value="F:catalytic activity"/>
    <property type="evidence" value="ECO:0007669"/>
    <property type="project" value="UniProtKB-KW"/>
</dbReference>
<dbReference type="Gene3D" id="3.10.20.370">
    <property type="match status" value="1"/>
</dbReference>
<dbReference type="Gene3D" id="3.10.10.10">
    <property type="entry name" value="HIV Type 1 Reverse Transcriptase, subunit A, domain 1"/>
    <property type="match status" value="1"/>
</dbReference>
<dbReference type="InterPro" id="IPR043128">
    <property type="entry name" value="Rev_trsase/Diguanyl_cyclase"/>
</dbReference>
<gene>
    <name evidence="4" type="ORF">Sradi_6547200</name>
</gene>
<reference evidence="4" key="2">
    <citation type="journal article" date="2024" name="Plant">
        <title>Genomic evolution and insights into agronomic trait innovations of Sesamum species.</title>
        <authorList>
            <person name="Miao H."/>
            <person name="Wang L."/>
            <person name="Qu L."/>
            <person name="Liu H."/>
            <person name="Sun Y."/>
            <person name="Le M."/>
            <person name="Wang Q."/>
            <person name="Wei S."/>
            <person name="Zheng Y."/>
            <person name="Lin W."/>
            <person name="Duan Y."/>
            <person name="Cao H."/>
            <person name="Xiong S."/>
            <person name="Wang X."/>
            <person name="Wei L."/>
            <person name="Li C."/>
            <person name="Ma Q."/>
            <person name="Ju M."/>
            <person name="Zhao R."/>
            <person name="Li G."/>
            <person name="Mu C."/>
            <person name="Tian Q."/>
            <person name="Mei H."/>
            <person name="Zhang T."/>
            <person name="Gao T."/>
            <person name="Zhang H."/>
        </authorList>
    </citation>
    <scope>NUCLEOTIDE SEQUENCE</scope>
    <source>
        <strain evidence="4">G02</strain>
    </source>
</reference>
<dbReference type="SUPFAM" id="SSF56672">
    <property type="entry name" value="DNA/RNA polymerases"/>
    <property type="match status" value="1"/>
</dbReference>
<dbReference type="PANTHER" id="PTHR37984:SF5">
    <property type="entry name" value="PROTEIN NYNRIN-LIKE"/>
    <property type="match status" value="1"/>
</dbReference>
<accession>A0AAW2JWE7</accession>
<dbReference type="EMBL" id="JACGWJ010000031">
    <property type="protein sequence ID" value="KAL0298874.1"/>
    <property type="molecule type" value="Genomic_DNA"/>
</dbReference>
<evidence type="ECO:0000259" key="2">
    <source>
        <dbReference type="Pfam" id="PF00078"/>
    </source>
</evidence>
<dbReference type="CDD" id="cd01647">
    <property type="entry name" value="RT_LTR"/>
    <property type="match status" value="1"/>
</dbReference>
<organism evidence="4">
    <name type="scientific">Sesamum radiatum</name>
    <name type="common">Black benniseed</name>
    <dbReference type="NCBI Taxonomy" id="300843"/>
    <lineage>
        <taxon>Eukaryota</taxon>
        <taxon>Viridiplantae</taxon>
        <taxon>Streptophyta</taxon>
        <taxon>Embryophyta</taxon>
        <taxon>Tracheophyta</taxon>
        <taxon>Spermatophyta</taxon>
        <taxon>Magnoliopsida</taxon>
        <taxon>eudicotyledons</taxon>
        <taxon>Gunneridae</taxon>
        <taxon>Pentapetalae</taxon>
        <taxon>asterids</taxon>
        <taxon>lamiids</taxon>
        <taxon>Lamiales</taxon>
        <taxon>Pedaliaceae</taxon>
        <taxon>Sesamum</taxon>
    </lineage>
</organism>
<proteinExistence type="predicted"/>
<keyword evidence="1" id="KW-0511">Multifunctional enzyme</keyword>
<dbReference type="InterPro" id="IPR000477">
    <property type="entry name" value="RT_dom"/>
</dbReference>
<name>A0AAW2JWE7_SESRA</name>
<protein>
    <submittedName>
        <fullName evidence="4">Retrovirus-related Pol polyprotein from transposon.6</fullName>
    </submittedName>
</protein>
<dbReference type="Pfam" id="PF00078">
    <property type="entry name" value="RVT_1"/>
    <property type="match status" value="1"/>
</dbReference>
<dbReference type="InterPro" id="IPR043502">
    <property type="entry name" value="DNA/RNA_pol_sf"/>
</dbReference>
<evidence type="ECO:0000313" key="4">
    <source>
        <dbReference type="EMBL" id="KAL0298874.1"/>
    </source>
</evidence>
<feature type="domain" description="Reverse transcriptase" evidence="2">
    <location>
        <begin position="62"/>
        <end position="219"/>
    </location>
</feature>
<dbReference type="Pfam" id="PF17919">
    <property type="entry name" value="RT_RNaseH_2"/>
    <property type="match status" value="1"/>
</dbReference>
<evidence type="ECO:0000256" key="1">
    <source>
        <dbReference type="ARBA" id="ARBA00023268"/>
    </source>
</evidence>
<dbReference type="InterPro" id="IPR050951">
    <property type="entry name" value="Retrovirus_Pol_polyprotein"/>
</dbReference>
<evidence type="ECO:0000259" key="3">
    <source>
        <dbReference type="Pfam" id="PF17919"/>
    </source>
</evidence>
<comment type="caution">
    <text evidence="4">The sequence shown here is derived from an EMBL/GenBank/DDBJ whole genome shotgun (WGS) entry which is preliminary data.</text>
</comment>
<dbReference type="PANTHER" id="PTHR37984">
    <property type="entry name" value="PROTEIN CBG26694"/>
    <property type="match status" value="1"/>
</dbReference>
<sequence>MPPVRNIEHMIELRPDAIPKKQQPYRYAYGQKTEIENIVRGMLKSGIIQESQSSFASPVLLVKKKDGGWRLCLDYRYLNQLTIKHKFPIPVIDELLDELHGAKYFSKIDLRSGYLQIRMRDEDVSKTSFITHCGHYEFLVMPLCNAPSTFQALMNHIFEPFLRKFVLVFFDDMLVYNKGWIDHLQHLRRVLELLRSQELYANKSKYSFAQQQVEYLAHVISVEGVATDPQKVQCMENWPVSTTIKALRGFLGLTGYYRKFTKGYRKWNEEAEVAFSKLKEVMCSTPVLALPDFTKPFVVETDACGKGIVAVLMQEGRPIAYLSKALTTKNMGLSSYEKEFLALLLVVTKWKHYLQANHFIITMNQKILKHILDQRVDSILQQKWITKLLGLSYEVQYKKGNENRAADALSRREHDRAECQTYAIST</sequence>
<reference evidence="4" key="1">
    <citation type="submission" date="2020-06" db="EMBL/GenBank/DDBJ databases">
        <authorList>
            <person name="Li T."/>
            <person name="Hu X."/>
            <person name="Zhang T."/>
            <person name="Song X."/>
            <person name="Zhang H."/>
            <person name="Dai N."/>
            <person name="Sheng W."/>
            <person name="Hou X."/>
            <person name="Wei L."/>
        </authorList>
    </citation>
    <scope>NUCLEOTIDE SEQUENCE</scope>
    <source>
        <strain evidence="4">G02</strain>
        <tissue evidence="4">Leaf</tissue>
    </source>
</reference>